<accession>V8NZC5</accession>
<name>V8NZC5_OPHHA</name>
<protein>
    <submittedName>
        <fullName evidence="2">Uncharacterized protein</fullName>
    </submittedName>
</protein>
<evidence type="ECO:0000313" key="3">
    <source>
        <dbReference type="Proteomes" id="UP000018936"/>
    </source>
</evidence>
<organism evidence="2 3">
    <name type="scientific">Ophiophagus hannah</name>
    <name type="common">King cobra</name>
    <name type="synonym">Naja hannah</name>
    <dbReference type="NCBI Taxonomy" id="8665"/>
    <lineage>
        <taxon>Eukaryota</taxon>
        <taxon>Metazoa</taxon>
        <taxon>Chordata</taxon>
        <taxon>Craniata</taxon>
        <taxon>Vertebrata</taxon>
        <taxon>Euteleostomi</taxon>
        <taxon>Lepidosauria</taxon>
        <taxon>Squamata</taxon>
        <taxon>Bifurcata</taxon>
        <taxon>Unidentata</taxon>
        <taxon>Episquamata</taxon>
        <taxon>Toxicofera</taxon>
        <taxon>Serpentes</taxon>
        <taxon>Colubroidea</taxon>
        <taxon>Elapidae</taxon>
        <taxon>Elapinae</taxon>
        <taxon>Ophiophagus</taxon>
    </lineage>
</organism>
<dbReference type="Proteomes" id="UP000018936">
    <property type="component" value="Unassembled WGS sequence"/>
</dbReference>
<evidence type="ECO:0000313" key="2">
    <source>
        <dbReference type="EMBL" id="ETE67311.1"/>
    </source>
</evidence>
<dbReference type="AlphaFoldDB" id="V8NZC5"/>
<feature type="non-terminal residue" evidence="2">
    <location>
        <position position="1"/>
    </location>
</feature>
<comment type="caution">
    <text evidence="2">The sequence shown here is derived from an EMBL/GenBank/DDBJ whole genome shotgun (WGS) entry which is preliminary data.</text>
</comment>
<evidence type="ECO:0000256" key="1">
    <source>
        <dbReference type="SAM" id="MobiDB-lite"/>
    </source>
</evidence>
<proteinExistence type="predicted"/>
<sequence>MLLNTCGKGQADLLKLCSFSSFSGSPFSTACILEASLTAPFGLAICCCQIFHQAVSGTRSYRESVLATCAGVPPQSPALLSPILSSSYQGAVKMAEQLLSANSMAGQEASSSPNKRSSSRREEVDQMEQGFSDDDLDLVPYPPPFTGLFHPVLFKSLLHKATSQIGTTSATPVEPLGPQVSDKAEISELIITQENIPCPRFFLETPWSCLQWMTLWPSLFPPQRSLGTLLRL</sequence>
<reference evidence="2 3" key="1">
    <citation type="journal article" date="2013" name="Proc. Natl. Acad. Sci. U.S.A.">
        <title>The king cobra genome reveals dynamic gene evolution and adaptation in the snake venom system.</title>
        <authorList>
            <person name="Vonk F.J."/>
            <person name="Casewell N.R."/>
            <person name="Henkel C.V."/>
            <person name="Heimberg A.M."/>
            <person name="Jansen H.J."/>
            <person name="McCleary R.J."/>
            <person name="Kerkkamp H.M."/>
            <person name="Vos R.A."/>
            <person name="Guerreiro I."/>
            <person name="Calvete J.J."/>
            <person name="Wuster W."/>
            <person name="Woods A.E."/>
            <person name="Logan J.M."/>
            <person name="Harrison R.A."/>
            <person name="Castoe T.A."/>
            <person name="de Koning A.P."/>
            <person name="Pollock D.D."/>
            <person name="Yandell M."/>
            <person name="Calderon D."/>
            <person name="Renjifo C."/>
            <person name="Currier R.B."/>
            <person name="Salgado D."/>
            <person name="Pla D."/>
            <person name="Sanz L."/>
            <person name="Hyder A.S."/>
            <person name="Ribeiro J.M."/>
            <person name="Arntzen J.W."/>
            <person name="van den Thillart G.E."/>
            <person name="Boetzer M."/>
            <person name="Pirovano W."/>
            <person name="Dirks R.P."/>
            <person name="Spaink H.P."/>
            <person name="Duboule D."/>
            <person name="McGlinn E."/>
            <person name="Kini R.M."/>
            <person name="Richardson M.K."/>
        </authorList>
    </citation>
    <scope>NUCLEOTIDE SEQUENCE</scope>
    <source>
        <tissue evidence="2">Blood</tissue>
    </source>
</reference>
<keyword evidence="3" id="KW-1185">Reference proteome</keyword>
<feature type="region of interest" description="Disordered" evidence="1">
    <location>
        <begin position="103"/>
        <end position="127"/>
    </location>
</feature>
<gene>
    <name evidence="2" type="ORF">L345_06904</name>
</gene>
<dbReference type="EMBL" id="AZIM01001328">
    <property type="protein sequence ID" value="ETE67311.1"/>
    <property type="molecule type" value="Genomic_DNA"/>
</dbReference>